<dbReference type="AlphaFoldDB" id="A0A9X0ABM6"/>
<evidence type="ECO:0000313" key="2">
    <source>
        <dbReference type="Proteomes" id="UP001152300"/>
    </source>
</evidence>
<dbReference type="CDD" id="cd22656">
    <property type="entry name" value="ClyA_Cry6Aa-like"/>
    <property type="match status" value="1"/>
</dbReference>
<accession>A0A9X0ABM6</accession>
<comment type="caution">
    <text evidence="1">The sequence shown here is derived from an EMBL/GenBank/DDBJ whole genome shotgun (WGS) entry which is preliminary data.</text>
</comment>
<evidence type="ECO:0000313" key="1">
    <source>
        <dbReference type="EMBL" id="KAJ8059757.1"/>
    </source>
</evidence>
<sequence length="401" mass="43067">MATSAGGDNGLLEPKGLTAANGKYALDHAGISALLRFVWSGVLLSTTKDEYLARTGVTSSHYDHVKQYIDPLLLVYAPCKTHCMTFKNTTYPSIVALSHSVKDYAETAGGTEDGSYYANIIAAGKTLYDELNKPSAQQSSSTIDTARETVTELVDTQVTAIGTLKQNAQTAVNNLRTFEEQCQADKLALEAQDKIIVDALTGDSGDIVKLKATIDANKIELSNDEDEYDEDVTIAATAISYAWCWPIGTIVAATIMGVYGSRAVKMQATISGLKGLLSDENDQIKADKTLVADLTLMKTDLETLIGKIGPAIQAIEGMMGVWDNIALDLQSVKDATQDKSGVGLPVVQKINQNSILTKWNNLYTKVDNYINIAYVTQPEQMTLDSYADGLAAVINANAAKA</sequence>
<keyword evidence="2" id="KW-1185">Reference proteome</keyword>
<dbReference type="EMBL" id="JAPEIS010000014">
    <property type="protein sequence ID" value="KAJ8059757.1"/>
    <property type="molecule type" value="Genomic_DNA"/>
</dbReference>
<dbReference type="Gene3D" id="1.20.1170.10">
    <property type="match status" value="1"/>
</dbReference>
<dbReference type="Proteomes" id="UP001152300">
    <property type="component" value="Unassembled WGS sequence"/>
</dbReference>
<evidence type="ECO:0008006" key="3">
    <source>
        <dbReference type="Google" id="ProtNLM"/>
    </source>
</evidence>
<dbReference type="SUPFAM" id="SSF58100">
    <property type="entry name" value="Bacterial hemolysins"/>
    <property type="match status" value="1"/>
</dbReference>
<dbReference type="OrthoDB" id="4494488at2759"/>
<reference evidence="1" key="1">
    <citation type="submission" date="2022-11" db="EMBL/GenBank/DDBJ databases">
        <title>Genome Resource of Sclerotinia nivalis Strain SnTB1, a Plant Pathogen Isolated from American Ginseng.</title>
        <authorList>
            <person name="Fan S."/>
        </authorList>
    </citation>
    <scope>NUCLEOTIDE SEQUENCE</scope>
    <source>
        <strain evidence="1">SnTB1</strain>
    </source>
</reference>
<organism evidence="1 2">
    <name type="scientific">Sclerotinia nivalis</name>
    <dbReference type="NCBI Taxonomy" id="352851"/>
    <lineage>
        <taxon>Eukaryota</taxon>
        <taxon>Fungi</taxon>
        <taxon>Dikarya</taxon>
        <taxon>Ascomycota</taxon>
        <taxon>Pezizomycotina</taxon>
        <taxon>Leotiomycetes</taxon>
        <taxon>Helotiales</taxon>
        <taxon>Sclerotiniaceae</taxon>
        <taxon>Sclerotinia</taxon>
    </lineage>
</organism>
<name>A0A9X0ABM6_9HELO</name>
<proteinExistence type="predicted"/>
<gene>
    <name evidence="1" type="ORF">OCU04_011396</name>
</gene>
<protein>
    <recommendedName>
        <fullName evidence="3">Pesticidal crystal protein cry6Aa</fullName>
    </recommendedName>
</protein>